<accession>A0A484HKI2</accession>
<name>A0A484HKI2_9BACT</name>
<dbReference type="AlphaFoldDB" id="A0A484HKI2"/>
<proteinExistence type="predicted"/>
<organism evidence="1">
    <name type="scientific">uncultured Desulfobacteraceae bacterium</name>
    <dbReference type="NCBI Taxonomy" id="218296"/>
    <lineage>
        <taxon>Bacteria</taxon>
        <taxon>Pseudomonadati</taxon>
        <taxon>Thermodesulfobacteriota</taxon>
        <taxon>Desulfobacteria</taxon>
        <taxon>Desulfobacterales</taxon>
        <taxon>Desulfobacteraceae</taxon>
        <taxon>environmental samples</taxon>
    </lineage>
</organism>
<protein>
    <submittedName>
        <fullName evidence="1">Uncharacterized protein</fullName>
    </submittedName>
</protein>
<gene>
    <name evidence="1" type="ORF">EPICR_50195</name>
</gene>
<sequence>MPSFQTNVRFEQKITGIHKIHLSLSQFVPPEKKELAGPRGHTKASRLTVKEHLKKMLMEKRILDCNRPFMVLSVRNALANLRCVAWLKDHTPTPISVSEEYGILFKSRPYYLFGEKKGKLVIEKWDPKSWDPDAGLNFSWFVSGPPVLWDDADKDTLFRMIVPEAADHSHVWRLPRGSHPDATDKTRDQWKSLQKIFMENMTASPESAFEALNGYAVENDLQREDGYLHNMIGLDGEGNLCQLVASGRLEDLGRQMGDRGVKRALCLDNSGSITAQFFHEGIAGAVAGEYRCLVAAPNHRSPGAAYLIVELQDHTFK</sequence>
<reference evidence="1" key="1">
    <citation type="submission" date="2019-01" db="EMBL/GenBank/DDBJ databases">
        <authorList>
            <consortium name="Genoscope - CEA"/>
            <person name="William W."/>
        </authorList>
    </citation>
    <scope>NUCLEOTIDE SEQUENCE</scope>
    <source>
        <strain evidence="1">CR-1</strain>
    </source>
</reference>
<dbReference type="EMBL" id="CAACVI010000045">
    <property type="protein sequence ID" value="VEN74914.1"/>
    <property type="molecule type" value="Genomic_DNA"/>
</dbReference>
<evidence type="ECO:0000313" key="1">
    <source>
        <dbReference type="EMBL" id="VEN74914.1"/>
    </source>
</evidence>